<accession>A0ABU6XIF0</accession>
<feature type="compositionally biased region" description="Acidic residues" evidence="1">
    <location>
        <begin position="88"/>
        <end position="98"/>
    </location>
</feature>
<comment type="caution">
    <text evidence="2">The sequence shown here is derived from an EMBL/GenBank/DDBJ whole genome shotgun (WGS) entry which is preliminary data.</text>
</comment>
<feature type="region of interest" description="Disordered" evidence="1">
    <location>
        <begin position="71"/>
        <end position="135"/>
    </location>
</feature>
<organism evidence="2 3">
    <name type="scientific">Stylosanthes scabra</name>
    <dbReference type="NCBI Taxonomy" id="79078"/>
    <lineage>
        <taxon>Eukaryota</taxon>
        <taxon>Viridiplantae</taxon>
        <taxon>Streptophyta</taxon>
        <taxon>Embryophyta</taxon>
        <taxon>Tracheophyta</taxon>
        <taxon>Spermatophyta</taxon>
        <taxon>Magnoliopsida</taxon>
        <taxon>eudicotyledons</taxon>
        <taxon>Gunneridae</taxon>
        <taxon>Pentapetalae</taxon>
        <taxon>rosids</taxon>
        <taxon>fabids</taxon>
        <taxon>Fabales</taxon>
        <taxon>Fabaceae</taxon>
        <taxon>Papilionoideae</taxon>
        <taxon>50 kb inversion clade</taxon>
        <taxon>dalbergioids sensu lato</taxon>
        <taxon>Dalbergieae</taxon>
        <taxon>Pterocarpus clade</taxon>
        <taxon>Stylosanthes</taxon>
    </lineage>
</organism>
<evidence type="ECO:0000256" key="1">
    <source>
        <dbReference type="SAM" id="MobiDB-lite"/>
    </source>
</evidence>
<feature type="compositionally biased region" description="Acidic residues" evidence="1">
    <location>
        <begin position="107"/>
        <end position="132"/>
    </location>
</feature>
<gene>
    <name evidence="2" type="ORF">PIB30_052564</name>
</gene>
<reference evidence="2 3" key="1">
    <citation type="journal article" date="2023" name="Plants (Basel)">
        <title>Bridging the Gap: Combining Genomics and Transcriptomics Approaches to Understand Stylosanthes scabra, an Orphan Legume from the Brazilian Caatinga.</title>
        <authorList>
            <person name="Ferreira-Neto J.R.C."/>
            <person name="da Silva M.D."/>
            <person name="Binneck E."/>
            <person name="de Melo N.F."/>
            <person name="da Silva R.H."/>
            <person name="de Melo A.L.T.M."/>
            <person name="Pandolfi V."/>
            <person name="Bustamante F.O."/>
            <person name="Brasileiro-Vidal A.C."/>
            <person name="Benko-Iseppon A.M."/>
        </authorList>
    </citation>
    <scope>NUCLEOTIDE SEQUENCE [LARGE SCALE GENOMIC DNA]</scope>
    <source>
        <tissue evidence="2">Leaves</tissue>
    </source>
</reference>
<keyword evidence="3" id="KW-1185">Reference proteome</keyword>
<name>A0ABU6XIF0_9FABA</name>
<dbReference type="Proteomes" id="UP001341840">
    <property type="component" value="Unassembled WGS sequence"/>
</dbReference>
<sequence>MVDASAGGALMNKTPEEAWELIESMADNNQHFKVRATSAAKGVFEVTPYESTILAKSLVDIAAMLKEIKEGQAANSKPLTQHANTSQQEEEEEDDNEWLYELLAELADSDDDSDDEEVEKEPEREVDDEVVEEETKGETFFIATIFRGN</sequence>
<protein>
    <submittedName>
        <fullName evidence="2">Uncharacterized protein</fullName>
    </submittedName>
</protein>
<evidence type="ECO:0000313" key="3">
    <source>
        <dbReference type="Proteomes" id="UP001341840"/>
    </source>
</evidence>
<proteinExistence type="predicted"/>
<feature type="compositionally biased region" description="Polar residues" evidence="1">
    <location>
        <begin position="73"/>
        <end position="87"/>
    </location>
</feature>
<dbReference type="EMBL" id="JASCZI010211831">
    <property type="protein sequence ID" value="MED6196990.1"/>
    <property type="molecule type" value="Genomic_DNA"/>
</dbReference>
<evidence type="ECO:0000313" key="2">
    <source>
        <dbReference type="EMBL" id="MED6196990.1"/>
    </source>
</evidence>